<keyword evidence="6" id="KW-1185">Reference proteome</keyword>
<proteinExistence type="inferred from homology"/>
<reference evidence="6" key="1">
    <citation type="submission" date="2018-07" db="EMBL/GenBank/DDBJ databases">
        <authorList>
            <person name="Safronova V.I."/>
            <person name="Chirak E.R."/>
            <person name="Sazanova A.L."/>
        </authorList>
    </citation>
    <scope>NUCLEOTIDE SEQUENCE [LARGE SCALE GENOMIC DNA]</scope>
    <source>
        <strain evidence="6">RCAM04685</strain>
    </source>
</reference>
<dbReference type="Proteomes" id="UP000255207">
    <property type="component" value="Unassembled WGS sequence"/>
</dbReference>
<comment type="catalytic activity">
    <reaction evidence="1 4">
        <text>(4aS,6R)-4a-hydroxy-L-erythro-5,6,7,8-tetrahydrobiopterin = (6R)-L-erythro-6,7-dihydrobiopterin + H2O</text>
        <dbReference type="Rhea" id="RHEA:11920"/>
        <dbReference type="ChEBI" id="CHEBI:15377"/>
        <dbReference type="ChEBI" id="CHEBI:15642"/>
        <dbReference type="ChEBI" id="CHEBI:43120"/>
        <dbReference type="EC" id="4.2.1.96"/>
    </reaction>
</comment>
<accession>A0A370L028</accession>
<evidence type="ECO:0000313" key="5">
    <source>
        <dbReference type="EMBL" id="RDJ20619.1"/>
    </source>
</evidence>
<comment type="caution">
    <text evidence="5">The sequence shown here is derived from an EMBL/GenBank/DDBJ whole genome shotgun (WGS) entry which is preliminary data.</text>
</comment>
<evidence type="ECO:0000256" key="3">
    <source>
        <dbReference type="ARBA" id="ARBA00023239"/>
    </source>
</evidence>
<comment type="similarity">
    <text evidence="2 4">Belongs to the pterin-4-alpha-carbinolamine dehydratase family.</text>
</comment>
<dbReference type="OrthoDB" id="9794987at2"/>
<dbReference type="CDD" id="cd00914">
    <property type="entry name" value="PCD_DCoH_subfamily_b"/>
    <property type="match status" value="1"/>
</dbReference>
<gene>
    <name evidence="5" type="ORF">DWE98_23915</name>
</gene>
<dbReference type="GO" id="GO:0006729">
    <property type="term" value="P:tetrahydrobiopterin biosynthetic process"/>
    <property type="evidence" value="ECO:0007669"/>
    <property type="project" value="InterPro"/>
</dbReference>
<evidence type="ECO:0000256" key="1">
    <source>
        <dbReference type="ARBA" id="ARBA00001554"/>
    </source>
</evidence>
<dbReference type="Gene3D" id="3.30.1360.20">
    <property type="entry name" value="Transcriptional coactivator/pterin dehydratase"/>
    <property type="match status" value="1"/>
</dbReference>
<dbReference type="Pfam" id="PF01329">
    <property type="entry name" value="Pterin_4a"/>
    <property type="match status" value="1"/>
</dbReference>
<dbReference type="EC" id="4.2.1.96" evidence="4"/>
<dbReference type="NCBIfam" id="NF002018">
    <property type="entry name" value="PRK00823.1-3"/>
    <property type="match status" value="1"/>
</dbReference>
<organism evidence="5 6">
    <name type="scientific">Bosea caraganae</name>
    <dbReference type="NCBI Taxonomy" id="2763117"/>
    <lineage>
        <taxon>Bacteria</taxon>
        <taxon>Pseudomonadati</taxon>
        <taxon>Pseudomonadota</taxon>
        <taxon>Alphaproteobacteria</taxon>
        <taxon>Hyphomicrobiales</taxon>
        <taxon>Boseaceae</taxon>
        <taxon>Bosea</taxon>
    </lineage>
</organism>
<dbReference type="PANTHER" id="PTHR12599:SF0">
    <property type="entry name" value="PTERIN-4-ALPHA-CARBINOLAMINE DEHYDRATASE"/>
    <property type="match status" value="1"/>
</dbReference>
<evidence type="ECO:0000313" key="6">
    <source>
        <dbReference type="Proteomes" id="UP000255207"/>
    </source>
</evidence>
<dbReference type="RefSeq" id="WP_114831875.1">
    <property type="nucleotide sequence ID" value="NZ_QQTO01000018.1"/>
</dbReference>
<dbReference type="SUPFAM" id="SSF55248">
    <property type="entry name" value="PCD-like"/>
    <property type="match status" value="1"/>
</dbReference>
<evidence type="ECO:0000256" key="2">
    <source>
        <dbReference type="ARBA" id="ARBA00006472"/>
    </source>
</evidence>
<keyword evidence="3 4" id="KW-0456">Lyase</keyword>
<dbReference type="AlphaFoldDB" id="A0A370L028"/>
<dbReference type="InterPro" id="IPR001533">
    <property type="entry name" value="Pterin_deHydtase"/>
</dbReference>
<dbReference type="EMBL" id="QQTP01000017">
    <property type="protein sequence ID" value="RDJ20619.1"/>
    <property type="molecule type" value="Genomic_DNA"/>
</dbReference>
<sequence>MPKRLSAEARDEALVTLTGWKLAEGREALTKRFVFRDFNEAFGWMTRVALIAEKMDHHPEWSNVYRTVEVVLATHDAGGLTELDVKLARAMDAI</sequence>
<evidence type="ECO:0000256" key="4">
    <source>
        <dbReference type="HAMAP-Rule" id="MF_00434"/>
    </source>
</evidence>
<dbReference type="HAMAP" id="MF_00434">
    <property type="entry name" value="Pterin_4_alpha"/>
    <property type="match status" value="1"/>
</dbReference>
<dbReference type="PANTHER" id="PTHR12599">
    <property type="entry name" value="PTERIN-4-ALPHA-CARBINOLAMINE DEHYDRATASE"/>
    <property type="match status" value="1"/>
</dbReference>
<protein>
    <recommendedName>
        <fullName evidence="4">Putative pterin-4-alpha-carbinolamine dehydratase</fullName>
        <shortName evidence="4">PHS</shortName>
        <ecNumber evidence="4">4.2.1.96</ecNumber>
    </recommendedName>
    <alternativeName>
        <fullName evidence="4">4-alpha-hydroxy-tetrahydropterin dehydratase</fullName>
    </alternativeName>
    <alternativeName>
        <fullName evidence="4">Pterin carbinolamine dehydratase</fullName>
        <shortName evidence="4">PCD</shortName>
    </alternativeName>
</protein>
<dbReference type="GO" id="GO:0008124">
    <property type="term" value="F:4-alpha-hydroxytetrahydrobiopterin dehydratase activity"/>
    <property type="evidence" value="ECO:0007669"/>
    <property type="project" value="UniProtKB-UniRule"/>
</dbReference>
<name>A0A370L028_9HYPH</name>
<dbReference type="InterPro" id="IPR036428">
    <property type="entry name" value="PCD_sf"/>
</dbReference>